<accession>A0A0A9BS21</accession>
<sequence length="50" mass="6100">MLHEHAYACVYSYLALYRHRHSLQLNGLSFNMLNFPELEHLWLLILRMQL</sequence>
<organism evidence="1">
    <name type="scientific">Arundo donax</name>
    <name type="common">Giant reed</name>
    <name type="synonym">Donax arundinaceus</name>
    <dbReference type="NCBI Taxonomy" id="35708"/>
    <lineage>
        <taxon>Eukaryota</taxon>
        <taxon>Viridiplantae</taxon>
        <taxon>Streptophyta</taxon>
        <taxon>Embryophyta</taxon>
        <taxon>Tracheophyta</taxon>
        <taxon>Spermatophyta</taxon>
        <taxon>Magnoliopsida</taxon>
        <taxon>Liliopsida</taxon>
        <taxon>Poales</taxon>
        <taxon>Poaceae</taxon>
        <taxon>PACMAD clade</taxon>
        <taxon>Arundinoideae</taxon>
        <taxon>Arundineae</taxon>
        <taxon>Arundo</taxon>
    </lineage>
</organism>
<evidence type="ECO:0000313" key="1">
    <source>
        <dbReference type="EMBL" id="JAD66849.1"/>
    </source>
</evidence>
<name>A0A0A9BS21_ARUDO</name>
<dbReference type="EMBL" id="GBRH01231046">
    <property type="protein sequence ID" value="JAD66849.1"/>
    <property type="molecule type" value="Transcribed_RNA"/>
</dbReference>
<reference evidence="1" key="1">
    <citation type="submission" date="2014-09" db="EMBL/GenBank/DDBJ databases">
        <authorList>
            <person name="Magalhaes I.L.F."/>
            <person name="Oliveira U."/>
            <person name="Santos F.R."/>
            <person name="Vidigal T.H.D.A."/>
            <person name="Brescovit A.D."/>
            <person name="Santos A.J."/>
        </authorList>
    </citation>
    <scope>NUCLEOTIDE SEQUENCE</scope>
    <source>
        <tissue evidence="1">Shoot tissue taken approximately 20 cm above the soil surface</tissue>
    </source>
</reference>
<proteinExistence type="predicted"/>
<dbReference type="AlphaFoldDB" id="A0A0A9BS21"/>
<reference evidence="1" key="2">
    <citation type="journal article" date="2015" name="Data Brief">
        <title>Shoot transcriptome of the giant reed, Arundo donax.</title>
        <authorList>
            <person name="Barrero R.A."/>
            <person name="Guerrero F.D."/>
            <person name="Moolhuijzen P."/>
            <person name="Goolsby J.A."/>
            <person name="Tidwell J."/>
            <person name="Bellgard S.E."/>
            <person name="Bellgard M.I."/>
        </authorList>
    </citation>
    <scope>NUCLEOTIDE SEQUENCE</scope>
    <source>
        <tissue evidence="1">Shoot tissue taken approximately 20 cm above the soil surface</tissue>
    </source>
</reference>
<protein>
    <submittedName>
        <fullName evidence="1">Uncharacterized protein</fullName>
    </submittedName>
</protein>